<dbReference type="Proteomes" id="UP000193689">
    <property type="component" value="Unassembled WGS sequence"/>
</dbReference>
<feature type="region of interest" description="Disordered" evidence="1">
    <location>
        <begin position="1"/>
        <end position="36"/>
    </location>
</feature>
<protein>
    <submittedName>
        <fullName evidence="2">Uncharacterized protein</fullName>
    </submittedName>
</protein>
<dbReference type="STRING" id="1141098.A0A1Y2DQD2"/>
<evidence type="ECO:0000313" key="3">
    <source>
        <dbReference type="Proteomes" id="UP000193689"/>
    </source>
</evidence>
<keyword evidence="3" id="KW-1185">Reference proteome</keyword>
<comment type="caution">
    <text evidence="2">The sequence shown here is derived from an EMBL/GenBank/DDBJ whole genome shotgun (WGS) entry which is preliminary data.</text>
</comment>
<feature type="compositionally biased region" description="Basic and acidic residues" evidence="1">
    <location>
        <begin position="1"/>
        <end position="11"/>
    </location>
</feature>
<name>A0A1Y2DQD2_9PEZI</name>
<reference evidence="2 3" key="1">
    <citation type="submission" date="2016-07" db="EMBL/GenBank/DDBJ databases">
        <title>Pervasive Adenine N6-methylation of Active Genes in Fungi.</title>
        <authorList>
            <consortium name="DOE Joint Genome Institute"/>
            <person name="Mondo S.J."/>
            <person name="Dannebaum R.O."/>
            <person name="Kuo R.C."/>
            <person name="Labutti K."/>
            <person name="Haridas S."/>
            <person name="Kuo A."/>
            <person name="Salamov A."/>
            <person name="Ahrendt S.R."/>
            <person name="Lipzen A."/>
            <person name="Sullivan W."/>
            <person name="Andreopoulos W.B."/>
            <person name="Clum A."/>
            <person name="Lindquist E."/>
            <person name="Daum C."/>
            <person name="Ramamoorthy G.K."/>
            <person name="Gryganskyi A."/>
            <person name="Culley D."/>
            <person name="Magnuson J.K."/>
            <person name="James T.Y."/>
            <person name="O'Malley M.A."/>
            <person name="Stajich J.E."/>
            <person name="Spatafora J.W."/>
            <person name="Visel A."/>
            <person name="Grigoriev I.V."/>
        </authorList>
    </citation>
    <scope>NUCLEOTIDE SEQUENCE [LARGE SCALE GENOMIC DNA]</scope>
    <source>
        <strain evidence="2 3">CBS 129021</strain>
    </source>
</reference>
<dbReference type="GeneID" id="63774783"/>
<dbReference type="OrthoDB" id="64477at2759"/>
<gene>
    <name evidence="2" type="ORF">BCR38DRAFT_411372</name>
</gene>
<evidence type="ECO:0000313" key="2">
    <source>
        <dbReference type="EMBL" id="ORY61503.1"/>
    </source>
</evidence>
<accession>A0A1Y2DQD2</accession>
<proteinExistence type="predicted"/>
<dbReference type="AlphaFoldDB" id="A0A1Y2DQD2"/>
<dbReference type="Gene3D" id="3.40.630.30">
    <property type="match status" value="1"/>
</dbReference>
<sequence length="262" mass="29036">MADIRPEERYPLRSLRTHRKKPLISGTTSTPTSPHPLHVLDDDAGNAVEYCIGYPDVHAFAVAYPSYVSQVLEPVVFRPAQRDEREEWTVLDDGMAGGQIKANPVTLAQTTYKVGSLFEGTEQLTDRWRATTHVDLLEGWQGKWEGEIWLRGILTRLDDGRLRFWSACSSGGPGTGRCGVGSTIGAKGCAMRASLEIRLHLNGQPWRRDGYEVEGQNAVLLEIFASSIGAMIEQQLTQDSLVLDFFFGSPFFGSFLDPALFS</sequence>
<dbReference type="InParanoid" id="A0A1Y2DQD2"/>
<evidence type="ECO:0000256" key="1">
    <source>
        <dbReference type="SAM" id="MobiDB-lite"/>
    </source>
</evidence>
<dbReference type="RefSeq" id="XP_040713580.1">
    <property type="nucleotide sequence ID" value="XM_040858571.1"/>
</dbReference>
<organism evidence="2 3">
    <name type="scientific">Pseudomassariella vexata</name>
    <dbReference type="NCBI Taxonomy" id="1141098"/>
    <lineage>
        <taxon>Eukaryota</taxon>
        <taxon>Fungi</taxon>
        <taxon>Dikarya</taxon>
        <taxon>Ascomycota</taxon>
        <taxon>Pezizomycotina</taxon>
        <taxon>Sordariomycetes</taxon>
        <taxon>Xylariomycetidae</taxon>
        <taxon>Amphisphaeriales</taxon>
        <taxon>Pseudomassariaceae</taxon>
        <taxon>Pseudomassariella</taxon>
    </lineage>
</organism>
<dbReference type="EMBL" id="MCFJ01000010">
    <property type="protein sequence ID" value="ORY61503.1"/>
    <property type="molecule type" value="Genomic_DNA"/>
</dbReference>